<organism>
    <name type="scientific">Ixodes scapularis</name>
    <name type="common">Black-legged tick</name>
    <name type="synonym">Deer tick</name>
    <dbReference type="NCBI Taxonomy" id="6945"/>
    <lineage>
        <taxon>Eukaryota</taxon>
        <taxon>Metazoa</taxon>
        <taxon>Ecdysozoa</taxon>
        <taxon>Arthropoda</taxon>
        <taxon>Chelicerata</taxon>
        <taxon>Arachnida</taxon>
        <taxon>Acari</taxon>
        <taxon>Parasitiformes</taxon>
        <taxon>Ixodida</taxon>
        <taxon>Ixodoidea</taxon>
        <taxon>Ixodidae</taxon>
        <taxon>Ixodinae</taxon>
        <taxon>Ixodes</taxon>
    </lineage>
</organism>
<sequence>MSEEPATESTRKDGKEGGSKHKKRKHHKHKHKHHHSSTKDKSRRKSSAEQAPPAGPTSAQASCQPGIQVSSMNLEELEEQKAILQAKLYTLVPSDYGSSDEDTKKVKKSKVSSKKSQETSSKKRPHSPSVNSTKKTDRENKSREHSRSEHSRRERDQPPSPRSSR</sequence>
<evidence type="ECO:0000313" key="4">
    <source>
        <dbReference type="Proteomes" id="UP000001555"/>
    </source>
</evidence>
<dbReference type="Proteomes" id="UP000001555">
    <property type="component" value="Unassembled WGS sequence"/>
</dbReference>
<dbReference type="VEuPathDB" id="VectorBase:ISCP_011704"/>
<dbReference type="EnsemblMetazoa" id="ISCW008770-RA">
    <property type="protein sequence ID" value="ISCW008770-PA"/>
    <property type="gene ID" value="ISCW008770"/>
</dbReference>
<dbReference type="AlphaFoldDB" id="B7PX91"/>
<proteinExistence type="predicted"/>
<reference evidence="3" key="2">
    <citation type="submission" date="2020-05" db="UniProtKB">
        <authorList>
            <consortium name="EnsemblMetazoa"/>
        </authorList>
    </citation>
    <scope>IDENTIFICATION</scope>
    <source>
        <strain evidence="3">wikel</strain>
    </source>
</reference>
<feature type="region of interest" description="Disordered" evidence="1">
    <location>
        <begin position="1"/>
        <end position="72"/>
    </location>
</feature>
<evidence type="ECO:0000313" key="2">
    <source>
        <dbReference type="EMBL" id="EEC11213.1"/>
    </source>
</evidence>
<feature type="compositionally biased region" description="Basic residues" evidence="1">
    <location>
        <begin position="20"/>
        <end position="45"/>
    </location>
</feature>
<evidence type="ECO:0000256" key="1">
    <source>
        <dbReference type="SAM" id="MobiDB-lite"/>
    </source>
</evidence>
<dbReference type="EMBL" id="ABJB010747192">
    <property type="status" value="NOT_ANNOTATED_CDS"/>
    <property type="molecule type" value="Genomic_DNA"/>
</dbReference>
<evidence type="ECO:0000313" key="3">
    <source>
        <dbReference type="EnsemblMetazoa" id="ISCW008770-PA"/>
    </source>
</evidence>
<dbReference type="InParanoid" id="B7PX91"/>
<name>B7PX91_IXOSC</name>
<dbReference type="HOGENOM" id="CLU_1612650_0_0_1"/>
<feature type="region of interest" description="Disordered" evidence="1">
    <location>
        <begin position="93"/>
        <end position="165"/>
    </location>
</feature>
<dbReference type="PaxDb" id="6945-B7PX91"/>
<dbReference type="VEuPathDB" id="VectorBase:ISCW008770"/>
<dbReference type="EMBL" id="DS812273">
    <property type="protein sequence ID" value="EEC11213.1"/>
    <property type="molecule type" value="Genomic_DNA"/>
</dbReference>
<feature type="compositionally biased region" description="Basic and acidic residues" evidence="1">
    <location>
        <begin position="134"/>
        <end position="157"/>
    </location>
</feature>
<dbReference type="OrthoDB" id="3967at2759"/>
<reference evidence="2 4" key="1">
    <citation type="submission" date="2008-03" db="EMBL/GenBank/DDBJ databases">
        <title>Annotation of Ixodes scapularis.</title>
        <authorList>
            <consortium name="Ixodes scapularis Genome Project Consortium"/>
            <person name="Caler E."/>
            <person name="Hannick L.I."/>
            <person name="Bidwell S."/>
            <person name="Joardar V."/>
            <person name="Thiagarajan M."/>
            <person name="Amedeo P."/>
            <person name="Galinsky K.J."/>
            <person name="Schobel S."/>
            <person name="Inman J."/>
            <person name="Hostetler J."/>
            <person name="Miller J."/>
            <person name="Hammond M."/>
            <person name="Megy K."/>
            <person name="Lawson D."/>
            <person name="Kodira C."/>
            <person name="Sutton G."/>
            <person name="Meyer J."/>
            <person name="Hill C.A."/>
            <person name="Birren B."/>
            <person name="Nene V."/>
            <person name="Collins F."/>
            <person name="Alarcon-Chaidez F."/>
            <person name="Wikel S."/>
            <person name="Strausberg R."/>
        </authorList>
    </citation>
    <scope>NUCLEOTIDE SEQUENCE [LARGE SCALE GENOMIC DNA]</scope>
    <source>
        <strain evidence="4">Wikel</strain>
        <strain evidence="2">Wikel colony</strain>
    </source>
</reference>
<feature type="compositionally biased region" description="Basic and acidic residues" evidence="1">
    <location>
        <begin position="9"/>
        <end position="19"/>
    </location>
</feature>
<accession>B7PX91</accession>
<feature type="compositionally biased region" description="Polar residues" evidence="1">
    <location>
        <begin position="57"/>
        <end position="72"/>
    </location>
</feature>
<protein>
    <submittedName>
        <fullName evidence="2 3">Uncharacterized protein</fullName>
    </submittedName>
</protein>
<gene>
    <name evidence="2" type="ORF">IscW_ISCW008770</name>
</gene>
<keyword evidence="4" id="KW-1185">Reference proteome</keyword>
<dbReference type="VEuPathDB" id="VectorBase:ISCI008770"/>